<dbReference type="EMBL" id="CASHTH010002970">
    <property type="protein sequence ID" value="CAI8038008.1"/>
    <property type="molecule type" value="Genomic_DNA"/>
</dbReference>
<dbReference type="GO" id="GO:0000049">
    <property type="term" value="F:tRNA binding"/>
    <property type="evidence" value="ECO:0007669"/>
    <property type="project" value="UniProtKB-KW"/>
</dbReference>
<evidence type="ECO:0000256" key="5">
    <source>
        <dbReference type="ARBA" id="ARBA00022694"/>
    </source>
</evidence>
<dbReference type="GO" id="GO:0008173">
    <property type="term" value="F:RNA methyltransferase activity"/>
    <property type="evidence" value="ECO:0007669"/>
    <property type="project" value="InterPro"/>
</dbReference>
<keyword evidence="1" id="KW-0820">tRNA-binding</keyword>
<keyword evidence="2" id="KW-0489">Methyltransferase</keyword>
<evidence type="ECO:0000256" key="6">
    <source>
        <dbReference type="ARBA" id="ARBA00022884"/>
    </source>
</evidence>
<evidence type="ECO:0000256" key="3">
    <source>
        <dbReference type="ARBA" id="ARBA00022679"/>
    </source>
</evidence>
<dbReference type="CDD" id="cd18092">
    <property type="entry name" value="SpoU-like_TrmH"/>
    <property type="match status" value="1"/>
</dbReference>
<dbReference type="GO" id="GO:0002938">
    <property type="term" value="P:tRNA guanine ribose methylation"/>
    <property type="evidence" value="ECO:0007669"/>
    <property type="project" value="TreeGrafter"/>
</dbReference>
<keyword evidence="6" id="KW-0694">RNA-binding</keyword>
<evidence type="ECO:0000256" key="2">
    <source>
        <dbReference type="ARBA" id="ARBA00022603"/>
    </source>
</evidence>
<comment type="caution">
    <text evidence="8">The sequence shown here is derived from an EMBL/GenBank/DDBJ whole genome shotgun (WGS) entry which is preliminary data.</text>
</comment>
<accession>A0AA35SY46</accession>
<dbReference type="Proteomes" id="UP001174909">
    <property type="component" value="Unassembled WGS sequence"/>
</dbReference>
<evidence type="ECO:0000256" key="1">
    <source>
        <dbReference type="ARBA" id="ARBA00022555"/>
    </source>
</evidence>
<keyword evidence="9" id="KW-1185">Reference proteome</keyword>
<dbReference type="AlphaFoldDB" id="A0AA35SY46"/>
<keyword evidence="3" id="KW-0808">Transferase</keyword>
<keyword evidence="5" id="KW-0819">tRNA processing</keyword>
<evidence type="ECO:0000259" key="7">
    <source>
        <dbReference type="Pfam" id="PF00588"/>
    </source>
</evidence>
<dbReference type="Pfam" id="PF00588">
    <property type="entry name" value="SpoU_methylase"/>
    <property type="match status" value="1"/>
</dbReference>
<gene>
    <name evidence="8" type="ORF">GBAR_LOCUS21204</name>
</gene>
<evidence type="ECO:0000256" key="4">
    <source>
        <dbReference type="ARBA" id="ARBA00022691"/>
    </source>
</evidence>
<feature type="domain" description="tRNA/rRNA methyltransferase SpoU type" evidence="7">
    <location>
        <begin position="48"/>
        <end position="193"/>
    </location>
</feature>
<name>A0AA35SY46_GEOBA</name>
<evidence type="ECO:0000313" key="8">
    <source>
        <dbReference type="EMBL" id="CAI8038008.1"/>
    </source>
</evidence>
<dbReference type="InterPro" id="IPR029028">
    <property type="entry name" value="Alpha/beta_knot_MTases"/>
</dbReference>
<proteinExistence type="predicted"/>
<dbReference type="PANTHER" id="PTHR43453:SF1">
    <property type="entry name" value="TRNA_RRNA METHYLTRANSFERASE SPOU TYPE DOMAIN-CONTAINING PROTEIN"/>
    <property type="match status" value="1"/>
</dbReference>
<reference evidence="8" key="1">
    <citation type="submission" date="2023-03" db="EMBL/GenBank/DDBJ databases">
        <authorList>
            <person name="Steffen K."/>
            <person name="Cardenas P."/>
        </authorList>
    </citation>
    <scope>NUCLEOTIDE SEQUENCE</scope>
</reference>
<keyword evidence="4" id="KW-0949">S-adenosyl-L-methionine</keyword>
<sequence length="241" mass="26798">MCTHFIETEQQAMSRTALERSVRALAPLLSEARRQRIADVVNSRTGSLAVLLENAWDEGNRNAVLRSMDAFGTHTLHCINYGKEGKATSSSGASEMRTDAGARNWIVRRDWSEVETCIRQLQREGFTIASTTPNSNKTLQDVDFSKRLVIAFGNEHIGVSEALLEASDVKFSIPMIGFVESVNLSVSVAVTLYQAFSQRLARLGNHGDLSESEKLQLTLHYYMQSLGVQLAQNVIDRYSNI</sequence>
<dbReference type="InterPro" id="IPR029026">
    <property type="entry name" value="tRNA_m1G_MTases_N"/>
</dbReference>
<dbReference type="SUPFAM" id="SSF75217">
    <property type="entry name" value="alpha/beta knot"/>
    <property type="match status" value="1"/>
</dbReference>
<protein>
    <submittedName>
        <fullName evidence="8">tRNA (Guanosine(18)-2'-O)-methyltransferase</fullName>
    </submittedName>
</protein>
<dbReference type="InterPro" id="IPR001537">
    <property type="entry name" value="SpoU_MeTrfase"/>
</dbReference>
<dbReference type="Gene3D" id="3.40.1280.10">
    <property type="match status" value="1"/>
</dbReference>
<dbReference type="PANTHER" id="PTHR43453">
    <property type="entry name" value="RRNA METHYLASE-LIKE"/>
    <property type="match status" value="1"/>
</dbReference>
<evidence type="ECO:0000313" key="9">
    <source>
        <dbReference type="Proteomes" id="UP001174909"/>
    </source>
</evidence>
<organism evidence="8 9">
    <name type="scientific">Geodia barretti</name>
    <name type="common">Barrett's horny sponge</name>
    <dbReference type="NCBI Taxonomy" id="519541"/>
    <lineage>
        <taxon>Eukaryota</taxon>
        <taxon>Metazoa</taxon>
        <taxon>Porifera</taxon>
        <taxon>Demospongiae</taxon>
        <taxon>Heteroscleromorpha</taxon>
        <taxon>Tetractinellida</taxon>
        <taxon>Astrophorina</taxon>
        <taxon>Geodiidae</taxon>
        <taxon>Geodia</taxon>
    </lineage>
</organism>
<dbReference type="InterPro" id="IPR033671">
    <property type="entry name" value="TrmH"/>
</dbReference>